<evidence type="ECO:0000256" key="1">
    <source>
        <dbReference type="SAM" id="Coils"/>
    </source>
</evidence>
<dbReference type="InterPro" id="IPR021838">
    <property type="entry name" value="DUF3431"/>
</dbReference>
<reference evidence="3 6" key="2">
    <citation type="submission" date="2019-08" db="EMBL/GenBank/DDBJ databases">
        <title>The genome sequence of a newly discovered highly antifungal drug resistant Aspergillus species, Aspergillus tanneri NIH 1004.</title>
        <authorList>
            <person name="Mounaud S."/>
            <person name="Singh I."/>
            <person name="Joardar V."/>
            <person name="Pakala S."/>
            <person name="Pakala S."/>
            <person name="Venepally P."/>
            <person name="Chung J.K."/>
            <person name="Losada L."/>
            <person name="Nierman W.C."/>
        </authorList>
    </citation>
    <scope>NUCLEOTIDE SEQUENCE [LARGE SCALE GENOMIC DNA]</scope>
    <source>
        <strain evidence="3 6">NIH1004</strain>
    </source>
</reference>
<sequence>MKYRRVLPWAIPTILLLIGSYYFYFTHQESRTISRTWYDNNNHNKDIPPIWPDILNISTPSPSLWKGKNATRTLVVAKLQQDDTSWVDELIQNDPHLTGAVYTVDKHNATLTVPANKGHEVMVYLTYIIDHYDRLDDVTMFMHAHQITWHNNDFLDSDSAQMVRRLKNTHVLRNGYMNLRCHQRPGCPAHIHLTGGQTDDEVHFPETAVIGDSWRQIFPNDPVPEALSQACCAQFAVSSERIRRLPRRRYVEYREWLLRTELDDGLSGRVWEYLWQWLFTGRGELCPVETTCYCEGYGICMDPDEYDRYYKNREEARKLETQLEELEGSDETAAELRKKIDDLHGKMEEFKTKAVAE</sequence>
<evidence type="ECO:0000313" key="4">
    <source>
        <dbReference type="EMBL" id="THC95363.1"/>
    </source>
</evidence>
<keyword evidence="1" id="KW-0175">Coiled coil</keyword>
<evidence type="ECO:0000313" key="5">
    <source>
        <dbReference type="Proteomes" id="UP000308092"/>
    </source>
</evidence>
<dbReference type="OrthoDB" id="426718at2759"/>
<feature type="transmembrane region" description="Helical" evidence="2">
    <location>
        <begin position="6"/>
        <end position="25"/>
    </location>
</feature>
<organism evidence="4 5">
    <name type="scientific">Aspergillus tanneri</name>
    <dbReference type="NCBI Taxonomy" id="1220188"/>
    <lineage>
        <taxon>Eukaryota</taxon>
        <taxon>Fungi</taxon>
        <taxon>Dikarya</taxon>
        <taxon>Ascomycota</taxon>
        <taxon>Pezizomycotina</taxon>
        <taxon>Eurotiomycetes</taxon>
        <taxon>Eurotiomycetidae</taxon>
        <taxon>Eurotiales</taxon>
        <taxon>Aspergillaceae</taxon>
        <taxon>Aspergillus</taxon>
        <taxon>Aspergillus subgen. Circumdati</taxon>
    </lineage>
</organism>
<dbReference type="EMBL" id="SOSA01000161">
    <property type="protein sequence ID" value="THC95363.1"/>
    <property type="molecule type" value="Genomic_DNA"/>
</dbReference>
<keyword evidence="5" id="KW-1185">Reference proteome</keyword>
<dbReference type="Pfam" id="PF11913">
    <property type="entry name" value="DUF3431"/>
    <property type="match status" value="1"/>
</dbReference>
<accession>A0A4S3JIU1</accession>
<dbReference type="RefSeq" id="XP_033425135.1">
    <property type="nucleotide sequence ID" value="XM_033571820.1"/>
</dbReference>
<keyword evidence="2" id="KW-1133">Transmembrane helix</keyword>
<name>A0A4S3JIU1_9EURO</name>
<evidence type="ECO:0008006" key="7">
    <source>
        <dbReference type="Google" id="ProtNLM"/>
    </source>
</evidence>
<keyword evidence="2" id="KW-0812">Transmembrane</keyword>
<dbReference type="EMBL" id="QUQM01000007">
    <property type="protein sequence ID" value="KAA8645774.1"/>
    <property type="molecule type" value="Genomic_DNA"/>
</dbReference>
<gene>
    <name evidence="3" type="ORF">ATNIH1004_007193</name>
    <name evidence="4" type="ORF">EYZ11_005177</name>
</gene>
<dbReference type="VEuPathDB" id="FungiDB:EYZ11_005177"/>
<dbReference type="STRING" id="1220188.A0A4S3JIU1"/>
<proteinExistence type="predicted"/>
<reference evidence="4 5" key="1">
    <citation type="submission" date="2019-03" db="EMBL/GenBank/DDBJ databases">
        <title>The genome sequence of a newly discovered highly antifungal drug resistant Aspergillus species, Aspergillus tanneri NIH 1004.</title>
        <authorList>
            <person name="Mounaud S."/>
            <person name="Singh I."/>
            <person name="Joardar V."/>
            <person name="Pakala S."/>
            <person name="Pakala S."/>
            <person name="Venepally P."/>
            <person name="Hoover J."/>
            <person name="Nierman W."/>
            <person name="Chung J."/>
            <person name="Losada L."/>
        </authorList>
    </citation>
    <scope>NUCLEOTIDE SEQUENCE [LARGE SCALE GENOMIC DNA]</scope>
    <source>
        <strain evidence="4 5">NIH1004</strain>
    </source>
</reference>
<feature type="coiled-coil region" evidence="1">
    <location>
        <begin position="309"/>
        <end position="353"/>
    </location>
</feature>
<dbReference type="Proteomes" id="UP000324241">
    <property type="component" value="Unassembled WGS sequence"/>
</dbReference>
<dbReference type="GeneID" id="54329895"/>
<dbReference type="PANTHER" id="PTHR37490">
    <property type="entry name" value="EXPRESSED PROTEIN"/>
    <property type="match status" value="1"/>
</dbReference>
<comment type="caution">
    <text evidence="4">The sequence shown here is derived from an EMBL/GenBank/DDBJ whole genome shotgun (WGS) entry which is preliminary data.</text>
</comment>
<evidence type="ECO:0000313" key="3">
    <source>
        <dbReference type="EMBL" id="KAA8645774.1"/>
    </source>
</evidence>
<evidence type="ECO:0000256" key="2">
    <source>
        <dbReference type="SAM" id="Phobius"/>
    </source>
</evidence>
<keyword evidence="2" id="KW-0472">Membrane</keyword>
<evidence type="ECO:0000313" key="6">
    <source>
        <dbReference type="Proteomes" id="UP000324241"/>
    </source>
</evidence>
<protein>
    <recommendedName>
        <fullName evidence="7">DUF3431 domain-containing protein</fullName>
    </recommendedName>
</protein>
<dbReference type="Proteomes" id="UP000308092">
    <property type="component" value="Unassembled WGS sequence"/>
</dbReference>
<dbReference type="AlphaFoldDB" id="A0A4S3JIU1"/>
<dbReference type="PANTHER" id="PTHR37490:SF3">
    <property type="entry name" value="DUF3431 DOMAIN CONTAINING PROTEIN"/>
    <property type="match status" value="1"/>
</dbReference>